<name>A0A6A6RPD4_9PLEO</name>
<keyword evidence="1" id="KW-0812">Transmembrane</keyword>
<keyword evidence="3" id="KW-1185">Reference proteome</keyword>
<dbReference type="AlphaFoldDB" id="A0A6A6RPD4"/>
<organism evidence="2 3">
    <name type="scientific">Massarina eburnea CBS 473.64</name>
    <dbReference type="NCBI Taxonomy" id="1395130"/>
    <lineage>
        <taxon>Eukaryota</taxon>
        <taxon>Fungi</taxon>
        <taxon>Dikarya</taxon>
        <taxon>Ascomycota</taxon>
        <taxon>Pezizomycotina</taxon>
        <taxon>Dothideomycetes</taxon>
        <taxon>Pleosporomycetidae</taxon>
        <taxon>Pleosporales</taxon>
        <taxon>Massarineae</taxon>
        <taxon>Massarinaceae</taxon>
        <taxon>Massarina</taxon>
    </lineage>
</organism>
<dbReference type="EMBL" id="MU006795">
    <property type="protein sequence ID" value="KAF2637057.1"/>
    <property type="molecule type" value="Genomic_DNA"/>
</dbReference>
<accession>A0A6A6RPD4</accession>
<evidence type="ECO:0000313" key="2">
    <source>
        <dbReference type="EMBL" id="KAF2637057.1"/>
    </source>
</evidence>
<protein>
    <submittedName>
        <fullName evidence="2">Uncharacterized protein</fullName>
    </submittedName>
</protein>
<dbReference type="Proteomes" id="UP000799753">
    <property type="component" value="Unassembled WGS sequence"/>
</dbReference>
<keyword evidence="1" id="KW-1133">Transmembrane helix</keyword>
<proteinExistence type="predicted"/>
<reference evidence="2" key="1">
    <citation type="journal article" date="2020" name="Stud. Mycol.">
        <title>101 Dothideomycetes genomes: a test case for predicting lifestyles and emergence of pathogens.</title>
        <authorList>
            <person name="Haridas S."/>
            <person name="Albert R."/>
            <person name="Binder M."/>
            <person name="Bloem J."/>
            <person name="Labutti K."/>
            <person name="Salamov A."/>
            <person name="Andreopoulos B."/>
            <person name="Baker S."/>
            <person name="Barry K."/>
            <person name="Bills G."/>
            <person name="Bluhm B."/>
            <person name="Cannon C."/>
            <person name="Castanera R."/>
            <person name="Culley D."/>
            <person name="Daum C."/>
            <person name="Ezra D."/>
            <person name="Gonzalez J."/>
            <person name="Henrissat B."/>
            <person name="Kuo A."/>
            <person name="Liang C."/>
            <person name="Lipzen A."/>
            <person name="Lutzoni F."/>
            <person name="Magnuson J."/>
            <person name="Mondo S."/>
            <person name="Nolan M."/>
            <person name="Ohm R."/>
            <person name="Pangilinan J."/>
            <person name="Park H.-J."/>
            <person name="Ramirez L."/>
            <person name="Alfaro M."/>
            <person name="Sun H."/>
            <person name="Tritt A."/>
            <person name="Yoshinaga Y."/>
            <person name="Zwiers L.-H."/>
            <person name="Turgeon B."/>
            <person name="Goodwin S."/>
            <person name="Spatafora J."/>
            <person name="Crous P."/>
            <person name="Grigoriev I."/>
        </authorList>
    </citation>
    <scope>NUCLEOTIDE SEQUENCE</scope>
    <source>
        <strain evidence="2">CBS 473.64</strain>
    </source>
</reference>
<sequence length="92" mass="10305">MSHSQSMFPESFCRPPKDSYPLFYGFIMYIYALCLGFVSQVELKPQSSRAWVRIPLLSSADSVFVFGCGEWCVGWSFFLVGGVGMCGGDEEH</sequence>
<evidence type="ECO:0000313" key="3">
    <source>
        <dbReference type="Proteomes" id="UP000799753"/>
    </source>
</evidence>
<keyword evidence="1" id="KW-0472">Membrane</keyword>
<feature type="transmembrane region" description="Helical" evidence="1">
    <location>
        <begin position="20"/>
        <end position="39"/>
    </location>
</feature>
<gene>
    <name evidence="2" type="ORF">P280DRAFT_137509</name>
</gene>
<evidence type="ECO:0000256" key="1">
    <source>
        <dbReference type="SAM" id="Phobius"/>
    </source>
</evidence>